<evidence type="ECO:0000313" key="1">
    <source>
        <dbReference type="EMBL" id="QHS95554.1"/>
    </source>
</evidence>
<dbReference type="EMBL" id="MN739253">
    <property type="protein sequence ID" value="QHS95554.1"/>
    <property type="molecule type" value="Genomic_DNA"/>
</dbReference>
<proteinExistence type="predicted"/>
<sequence length="80" mass="9703">MSFIEWYVCYPVDTNKIILPQLKRIKTIPTAIHEKHKDSKLIPVCRFQHNFMKEFMLKYKYYGDTKASIETDLKAYHNKY</sequence>
<accession>A0A6C0BVG0</accession>
<protein>
    <submittedName>
        <fullName evidence="1">Uncharacterized protein</fullName>
    </submittedName>
</protein>
<reference evidence="1" key="1">
    <citation type="journal article" date="2020" name="Nature">
        <title>Giant virus diversity and host interactions through global metagenomics.</title>
        <authorList>
            <person name="Schulz F."/>
            <person name="Roux S."/>
            <person name="Paez-Espino D."/>
            <person name="Jungbluth S."/>
            <person name="Walsh D.A."/>
            <person name="Denef V.J."/>
            <person name="McMahon K.D."/>
            <person name="Konstantinidis K.T."/>
            <person name="Eloe-Fadrosh E.A."/>
            <person name="Kyrpides N.C."/>
            <person name="Woyke T."/>
        </authorList>
    </citation>
    <scope>NUCLEOTIDE SEQUENCE</scope>
    <source>
        <strain evidence="1">GVMAG-M-3300018868-6</strain>
    </source>
</reference>
<organism evidence="1">
    <name type="scientific">viral metagenome</name>
    <dbReference type="NCBI Taxonomy" id="1070528"/>
    <lineage>
        <taxon>unclassified sequences</taxon>
        <taxon>metagenomes</taxon>
        <taxon>organismal metagenomes</taxon>
    </lineage>
</organism>
<dbReference type="AlphaFoldDB" id="A0A6C0BVG0"/>
<name>A0A6C0BVG0_9ZZZZ</name>